<feature type="signal peptide" evidence="2">
    <location>
        <begin position="1"/>
        <end position="27"/>
    </location>
</feature>
<dbReference type="EMBL" id="BLYI01000024">
    <property type="protein sequence ID" value="GFO84627.1"/>
    <property type="molecule type" value="Genomic_DNA"/>
</dbReference>
<dbReference type="InterPro" id="IPR003790">
    <property type="entry name" value="GHL10"/>
</dbReference>
<feature type="chain" id="PRO_5037495829" description="Glycosyl hydrolase-like 10 domain-containing protein" evidence="2">
    <location>
        <begin position="28"/>
        <end position="419"/>
    </location>
</feature>
<name>A0A916Q596_9FIRM</name>
<organism evidence="4 5">
    <name type="scientific">Anaerostipes butyraticus</name>
    <dbReference type="NCBI Taxonomy" id="645466"/>
    <lineage>
        <taxon>Bacteria</taxon>
        <taxon>Bacillati</taxon>
        <taxon>Bacillota</taxon>
        <taxon>Clostridia</taxon>
        <taxon>Lachnospirales</taxon>
        <taxon>Lachnospiraceae</taxon>
        <taxon>Anaerostipes</taxon>
    </lineage>
</organism>
<reference evidence="4" key="1">
    <citation type="submission" date="2020-06" db="EMBL/GenBank/DDBJ databases">
        <title>Characterization of fructooligosaccharide metabolism and fructooligosaccharide-degrading enzymes in human commensal butyrate producers.</title>
        <authorList>
            <person name="Tanno H."/>
            <person name="Fujii T."/>
            <person name="Hirano K."/>
            <person name="Maeno S."/>
            <person name="Tonozuka T."/>
            <person name="Sakamoto M."/>
            <person name="Ohkuma M."/>
            <person name="Tochio T."/>
            <person name="Endo A."/>
        </authorList>
    </citation>
    <scope>NUCLEOTIDE SEQUENCE</scope>
    <source>
        <strain evidence="4">JCM 17466</strain>
    </source>
</reference>
<protein>
    <recommendedName>
        <fullName evidence="3">Glycosyl hydrolase-like 10 domain-containing protein</fullName>
    </recommendedName>
</protein>
<dbReference type="Pfam" id="PF02638">
    <property type="entry name" value="GHL10"/>
    <property type="match status" value="1"/>
</dbReference>
<dbReference type="SUPFAM" id="SSF51445">
    <property type="entry name" value="(Trans)glycosidases"/>
    <property type="match status" value="1"/>
</dbReference>
<dbReference type="Gene3D" id="3.20.20.80">
    <property type="entry name" value="Glycosidases"/>
    <property type="match status" value="1"/>
</dbReference>
<dbReference type="PANTHER" id="PTHR43405:SF1">
    <property type="entry name" value="GLYCOSYL HYDROLASE DIGH"/>
    <property type="match status" value="1"/>
</dbReference>
<keyword evidence="1 2" id="KW-0732">Signal</keyword>
<accession>A0A916Q596</accession>
<dbReference type="AlphaFoldDB" id="A0A916Q596"/>
<dbReference type="InterPro" id="IPR017853">
    <property type="entry name" value="GH"/>
</dbReference>
<gene>
    <name evidence="4" type="ORF">ANBU17_09740</name>
</gene>
<dbReference type="PANTHER" id="PTHR43405">
    <property type="entry name" value="GLYCOSYL HYDROLASE DIGH"/>
    <property type="match status" value="1"/>
</dbReference>
<proteinExistence type="predicted"/>
<evidence type="ECO:0000313" key="5">
    <source>
        <dbReference type="Proteomes" id="UP000613208"/>
    </source>
</evidence>
<evidence type="ECO:0000256" key="2">
    <source>
        <dbReference type="SAM" id="SignalP"/>
    </source>
</evidence>
<evidence type="ECO:0000313" key="4">
    <source>
        <dbReference type="EMBL" id="GFO84627.1"/>
    </source>
</evidence>
<comment type="caution">
    <text evidence="4">The sequence shown here is derived from an EMBL/GenBank/DDBJ whole genome shotgun (WGS) entry which is preliminary data.</text>
</comment>
<dbReference type="Proteomes" id="UP000613208">
    <property type="component" value="Unassembled WGS sequence"/>
</dbReference>
<dbReference type="InterPro" id="IPR052177">
    <property type="entry name" value="Divisome_Glycosyl_Hydrolase"/>
</dbReference>
<evidence type="ECO:0000256" key="1">
    <source>
        <dbReference type="ARBA" id="ARBA00022729"/>
    </source>
</evidence>
<feature type="domain" description="Glycosyl hydrolase-like 10" evidence="3">
    <location>
        <begin position="79"/>
        <end position="356"/>
    </location>
</feature>
<sequence>MGRIRLLALLFASALFVNLCSQTVLRAAGMRRKTENKDISAVSEEYRAFWFSFYDYDTYRAEYKKPDASNFKSYFNGVLKKGKNLGLNRIIVHVRPFGDALYKSEYFPWSSYISGTQGKDPGFDPLEIMVSSAHENGMKIEAWINPYRVTLNSADYGKLSKDNPARKWHEGKSTKRNVLSYGGSLYYNPSKKEVRELITSGVREIVENYDVDGIHMDDYFYPSFTKENVNTAFDAREYNESEEKRQGKDIYTYRCGQVNSLVRQIKETIRETDSSVVYGISPAGNFETLTSRYAYYVDIYRWLSSNAYVDYICPQIYWGFKHPTASFDRVTDQWVKACKKSPVKLYLGIGVYRAGHDEGDSLEEQKEWKSDADVLKNQVEYGRKKQVDGFAFFDYRDLAGKTAKKAVERLTEALKTESY</sequence>
<evidence type="ECO:0000259" key="3">
    <source>
        <dbReference type="Pfam" id="PF02638"/>
    </source>
</evidence>
<keyword evidence="5" id="KW-1185">Reference proteome</keyword>